<evidence type="ECO:0000313" key="2">
    <source>
        <dbReference type="EMBL" id="TXC90436.1"/>
    </source>
</evidence>
<feature type="compositionally biased region" description="Acidic residues" evidence="1">
    <location>
        <begin position="93"/>
        <end position="104"/>
    </location>
</feature>
<protein>
    <submittedName>
        <fullName evidence="2">DUF3895 domain-containing protein</fullName>
    </submittedName>
</protein>
<reference evidence="2 3" key="1">
    <citation type="journal article" date="2005" name="Int. J. Syst. Evol. Microbiol.">
        <title>Bacillus litoralis sp. nov., isolated from a tidal flat of the Yellow Sea in Korea.</title>
        <authorList>
            <person name="Yoon J.H."/>
            <person name="Oh T.K."/>
        </authorList>
    </citation>
    <scope>NUCLEOTIDE SEQUENCE [LARGE SCALE GENOMIC DNA]</scope>
    <source>
        <strain evidence="2 3">SW-211</strain>
    </source>
</reference>
<comment type="caution">
    <text evidence="2">The sequence shown here is derived from an EMBL/GenBank/DDBJ whole genome shotgun (WGS) entry which is preliminary data.</text>
</comment>
<proteinExistence type="predicted"/>
<evidence type="ECO:0000313" key="3">
    <source>
        <dbReference type="Proteomes" id="UP000321363"/>
    </source>
</evidence>
<dbReference type="EMBL" id="VOQF01000006">
    <property type="protein sequence ID" value="TXC90436.1"/>
    <property type="molecule type" value="Genomic_DNA"/>
</dbReference>
<feature type="region of interest" description="Disordered" evidence="1">
    <location>
        <begin position="85"/>
        <end position="110"/>
    </location>
</feature>
<dbReference type="RefSeq" id="WP_146948480.1">
    <property type="nucleotide sequence ID" value="NZ_VOQF01000006.1"/>
</dbReference>
<dbReference type="AlphaFoldDB" id="A0A5C6W3R6"/>
<name>A0A5C6W3R6_9BACI</name>
<gene>
    <name evidence="2" type="ORF">FS935_10860</name>
</gene>
<dbReference type="Pfam" id="PF13034">
    <property type="entry name" value="DUF3895"/>
    <property type="match status" value="1"/>
</dbReference>
<evidence type="ECO:0000256" key="1">
    <source>
        <dbReference type="SAM" id="MobiDB-lite"/>
    </source>
</evidence>
<dbReference type="InterPro" id="IPR024995">
    <property type="entry name" value="DUF3895"/>
</dbReference>
<sequence length="110" mass="12875">MNKQKLYLDIASYIEKHDQISAMTLCNELIENYGFSDKQFSTGRPKLYVEVVIYLEKLLKSDVLKSLEKDQHDCRYEVVSKVIQDPEPKSEENVEENIDHEDGDMQLSLF</sequence>
<organism evidence="2 3">
    <name type="scientific">Metabacillus litoralis</name>
    <dbReference type="NCBI Taxonomy" id="152268"/>
    <lineage>
        <taxon>Bacteria</taxon>
        <taxon>Bacillati</taxon>
        <taxon>Bacillota</taxon>
        <taxon>Bacilli</taxon>
        <taxon>Bacillales</taxon>
        <taxon>Bacillaceae</taxon>
        <taxon>Metabacillus</taxon>
    </lineage>
</organism>
<dbReference type="OrthoDB" id="2917338at2"/>
<dbReference type="Proteomes" id="UP000321363">
    <property type="component" value="Unassembled WGS sequence"/>
</dbReference>
<accession>A0A5C6W3R6</accession>
<keyword evidence="3" id="KW-1185">Reference proteome</keyword>